<reference evidence="2 3" key="1">
    <citation type="submission" date="2023-11" db="EMBL/GenBank/DDBJ databases">
        <title>An acidophilic fungus is an integral part of prey digestion in a carnivorous sundew plant.</title>
        <authorList>
            <person name="Tsai I.J."/>
        </authorList>
    </citation>
    <scope>NUCLEOTIDE SEQUENCE [LARGE SCALE GENOMIC DNA]</scope>
    <source>
        <strain evidence="2">169a</strain>
    </source>
</reference>
<feature type="region of interest" description="Disordered" evidence="1">
    <location>
        <begin position="1"/>
        <end position="115"/>
    </location>
</feature>
<feature type="compositionally biased region" description="Low complexity" evidence="1">
    <location>
        <begin position="278"/>
        <end position="295"/>
    </location>
</feature>
<feature type="compositionally biased region" description="Polar residues" evidence="1">
    <location>
        <begin position="7"/>
        <end position="16"/>
    </location>
</feature>
<dbReference type="EMBL" id="CP138585">
    <property type="protein sequence ID" value="WPH01819.1"/>
    <property type="molecule type" value="Genomic_DNA"/>
</dbReference>
<evidence type="ECO:0000256" key="1">
    <source>
        <dbReference type="SAM" id="MobiDB-lite"/>
    </source>
</evidence>
<proteinExistence type="predicted"/>
<feature type="region of interest" description="Disordered" evidence="1">
    <location>
        <begin position="198"/>
        <end position="253"/>
    </location>
</feature>
<keyword evidence="3" id="KW-1185">Reference proteome</keyword>
<gene>
    <name evidence="2" type="ORF">R9X50_00467300</name>
</gene>
<dbReference type="PANTHER" id="PTHR42111:SF1">
    <property type="entry name" value="YALI0D23727P"/>
    <property type="match status" value="1"/>
</dbReference>
<dbReference type="Proteomes" id="UP001303373">
    <property type="component" value="Chromosome 6"/>
</dbReference>
<feature type="region of interest" description="Disordered" evidence="1">
    <location>
        <begin position="361"/>
        <end position="393"/>
    </location>
</feature>
<evidence type="ECO:0000313" key="3">
    <source>
        <dbReference type="Proteomes" id="UP001303373"/>
    </source>
</evidence>
<name>A0AAQ3M516_9PEZI</name>
<feature type="compositionally biased region" description="Polar residues" evidence="1">
    <location>
        <begin position="60"/>
        <end position="70"/>
    </location>
</feature>
<feature type="compositionally biased region" description="Low complexity" evidence="1">
    <location>
        <begin position="200"/>
        <end position="215"/>
    </location>
</feature>
<sequence length="393" mass="41607">MSPPQTIPTVTANTPPIQLPTGRISSEPAAAADDIPEGADSRARELPDLDSETQKKMDSTAATSSLSPQTPLKRDQKLHPQPIAVSPARHPYPPGVAASPSRLRSSSPRLHSPASSEIFERNVQEPIPMSALQGELDQAHIPAHMITEDHIPPALEASAQAITSNTLDADEVEIVTSASHLPAAASVADLSNSQAEFPHMHSSQIHSSHVSSPTSVPFQKLDGSEPASFSQHSSGFLPSAGEEDGASTYGQLDPNDVRRLSFISFADVVQSEQQHPPSSLREMSSRDSLSLSQDRTGSPLRSPRSPTSMHSQTLGSGAGAGVTTPPGMNVNLFGSELSPARSGMSQHGELTIETMRQAVRKTASGDLGSTRTVGMSPISDETPLRRTRSRENS</sequence>
<feature type="compositionally biased region" description="Basic and acidic residues" evidence="1">
    <location>
        <begin position="39"/>
        <end position="58"/>
    </location>
</feature>
<accession>A0AAQ3M516</accession>
<feature type="region of interest" description="Disordered" evidence="1">
    <location>
        <begin position="269"/>
        <end position="346"/>
    </location>
</feature>
<organism evidence="2 3">
    <name type="scientific">Acrodontium crateriforme</name>
    <dbReference type="NCBI Taxonomy" id="150365"/>
    <lineage>
        <taxon>Eukaryota</taxon>
        <taxon>Fungi</taxon>
        <taxon>Dikarya</taxon>
        <taxon>Ascomycota</taxon>
        <taxon>Pezizomycotina</taxon>
        <taxon>Dothideomycetes</taxon>
        <taxon>Dothideomycetidae</taxon>
        <taxon>Mycosphaerellales</taxon>
        <taxon>Teratosphaeriaceae</taxon>
        <taxon>Acrodontium</taxon>
    </lineage>
</organism>
<evidence type="ECO:0000313" key="2">
    <source>
        <dbReference type="EMBL" id="WPH01819.1"/>
    </source>
</evidence>
<feature type="compositionally biased region" description="Polar residues" evidence="1">
    <location>
        <begin position="304"/>
        <end position="315"/>
    </location>
</feature>
<dbReference type="PANTHER" id="PTHR42111">
    <property type="entry name" value="YALI0D23727P"/>
    <property type="match status" value="1"/>
</dbReference>
<dbReference type="AlphaFoldDB" id="A0AAQ3M516"/>
<feature type="compositionally biased region" description="Polar residues" evidence="1">
    <location>
        <begin position="227"/>
        <end position="236"/>
    </location>
</feature>
<feature type="compositionally biased region" description="Low complexity" evidence="1">
    <location>
        <begin position="97"/>
        <end position="115"/>
    </location>
</feature>
<protein>
    <submittedName>
        <fullName evidence="2">Uncharacterized protein</fullName>
    </submittedName>
</protein>